<protein>
    <submittedName>
        <fullName evidence="2">Uncharacterized protein</fullName>
    </submittedName>
</protein>
<gene>
    <name evidence="2" type="ORF">GQ43DRAFT_445383</name>
</gene>
<evidence type="ECO:0000313" key="2">
    <source>
        <dbReference type="EMBL" id="KAF2196148.1"/>
    </source>
</evidence>
<comment type="caution">
    <text evidence="2">The sequence shown here is derived from an EMBL/GenBank/DDBJ whole genome shotgun (WGS) entry which is preliminary data.</text>
</comment>
<dbReference type="AlphaFoldDB" id="A0A9P4MQN0"/>
<proteinExistence type="predicted"/>
<dbReference type="EMBL" id="ML994465">
    <property type="protein sequence ID" value="KAF2196148.1"/>
    <property type="molecule type" value="Genomic_DNA"/>
</dbReference>
<keyword evidence="1" id="KW-0472">Membrane</keyword>
<keyword evidence="1" id="KW-1133">Transmembrane helix</keyword>
<evidence type="ECO:0000256" key="1">
    <source>
        <dbReference type="SAM" id="Phobius"/>
    </source>
</evidence>
<keyword evidence="3" id="KW-1185">Reference proteome</keyword>
<keyword evidence="1" id="KW-0812">Transmembrane</keyword>
<feature type="transmembrane region" description="Helical" evidence="1">
    <location>
        <begin position="37"/>
        <end position="57"/>
    </location>
</feature>
<accession>A0A9P4MQN0</accession>
<name>A0A9P4MQN0_9PLEO</name>
<organism evidence="2 3">
    <name type="scientific">Delitschia confertaspora ATCC 74209</name>
    <dbReference type="NCBI Taxonomy" id="1513339"/>
    <lineage>
        <taxon>Eukaryota</taxon>
        <taxon>Fungi</taxon>
        <taxon>Dikarya</taxon>
        <taxon>Ascomycota</taxon>
        <taxon>Pezizomycotina</taxon>
        <taxon>Dothideomycetes</taxon>
        <taxon>Pleosporomycetidae</taxon>
        <taxon>Pleosporales</taxon>
        <taxon>Delitschiaceae</taxon>
        <taxon>Delitschia</taxon>
    </lineage>
</organism>
<reference evidence="2" key="1">
    <citation type="journal article" date="2020" name="Stud. Mycol.">
        <title>101 Dothideomycetes genomes: a test case for predicting lifestyles and emergence of pathogens.</title>
        <authorList>
            <person name="Haridas S."/>
            <person name="Albert R."/>
            <person name="Binder M."/>
            <person name="Bloem J."/>
            <person name="Labutti K."/>
            <person name="Salamov A."/>
            <person name="Andreopoulos B."/>
            <person name="Baker S."/>
            <person name="Barry K."/>
            <person name="Bills G."/>
            <person name="Bluhm B."/>
            <person name="Cannon C."/>
            <person name="Castanera R."/>
            <person name="Culley D."/>
            <person name="Daum C."/>
            <person name="Ezra D."/>
            <person name="Gonzalez J."/>
            <person name="Henrissat B."/>
            <person name="Kuo A."/>
            <person name="Liang C."/>
            <person name="Lipzen A."/>
            <person name="Lutzoni F."/>
            <person name="Magnuson J."/>
            <person name="Mondo S."/>
            <person name="Nolan M."/>
            <person name="Ohm R."/>
            <person name="Pangilinan J."/>
            <person name="Park H.-J."/>
            <person name="Ramirez L."/>
            <person name="Alfaro M."/>
            <person name="Sun H."/>
            <person name="Tritt A."/>
            <person name="Yoshinaga Y."/>
            <person name="Zwiers L.-H."/>
            <person name="Turgeon B."/>
            <person name="Goodwin S."/>
            <person name="Spatafora J."/>
            <person name="Crous P."/>
            <person name="Grigoriev I."/>
        </authorList>
    </citation>
    <scope>NUCLEOTIDE SEQUENCE</scope>
    <source>
        <strain evidence="2">ATCC 74209</strain>
    </source>
</reference>
<dbReference type="Proteomes" id="UP000799536">
    <property type="component" value="Unassembled WGS sequence"/>
</dbReference>
<evidence type="ECO:0000313" key="3">
    <source>
        <dbReference type="Proteomes" id="UP000799536"/>
    </source>
</evidence>
<sequence length="59" mass="6803">MSKSFIPSLVHHAPVKWGSCPHFDVHLYMPLHLRFTFAPTFTLSVLSSTIFLFFYTLST</sequence>